<evidence type="ECO:0000313" key="9">
    <source>
        <dbReference type="RefSeq" id="XP_012822593.2"/>
    </source>
</evidence>
<dbReference type="ExpressionAtlas" id="F6R4M9">
    <property type="expression patterns" value="baseline"/>
</dbReference>
<reference evidence="9" key="3">
    <citation type="submission" date="2025-04" db="UniProtKB">
        <authorList>
            <consortium name="RefSeq"/>
        </authorList>
    </citation>
    <scope>IDENTIFICATION</scope>
    <source>
        <strain evidence="9">Nigerian</strain>
        <tissue evidence="9">Liver and blood</tissue>
    </source>
</reference>
<dbReference type="GeneID" id="100497905"/>
<dbReference type="PANTHER" id="PTHR11142">
    <property type="entry name" value="PSEUDOURIDYLATE SYNTHASE"/>
    <property type="match status" value="1"/>
</dbReference>
<dbReference type="AGR" id="Xenbase:XB-GENE-991885"/>
<dbReference type="AlphaFoldDB" id="F6R4M9"/>
<dbReference type="OrthoDB" id="271910at2759"/>
<dbReference type="Gene3D" id="3.30.70.580">
    <property type="entry name" value="Pseudouridine synthase I, catalytic domain, N-terminal subdomain"/>
    <property type="match status" value="1"/>
</dbReference>
<dbReference type="GO" id="GO:0003723">
    <property type="term" value="F:RNA binding"/>
    <property type="evidence" value="ECO:0007669"/>
    <property type="project" value="InterPro"/>
</dbReference>
<dbReference type="Ensembl" id="ENSXETT00000024370">
    <property type="protein sequence ID" value="ENSXETP00000024370"/>
    <property type="gene ID" value="ENSXETG00000011145"/>
</dbReference>
<gene>
    <name evidence="7 9 10" type="primary">pusl1</name>
</gene>
<evidence type="ECO:0000313" key="10">
    <source>
        <dbReference type="Xenbase" id="XB-GENE-991885"/>
    </source>
</evidence>
<dbReference type="InterPro" id="IPR020095">
    <property type="entry name" value="PsdUridine_synth_TruA_C"/>
</dbReference>
<dbReference type="SUPFAM" id="SSF55120">
    <property type="entry name" value="Pseudouridine synthase"/>
    <property type="match status" value="1"/>
</dbReference>
<dbReference type="Xenbase" id="XB-GENE-991885">
    <property type="gene designation" value="pusl1"/>
</dbReference>
<dbReference type="CTD" id="126789"/>
<evidence type="ECO:0000256" key="5">
    <source>
        <dbReference type="RuleBase" id="RU003792"/>
    </source>
</evidence>
<reference evidence="7" key="1">
    <citation type="journal article" date="2010" name="Science">
        <title>The genome of the Western clawed frog Xenopus tropicalis.</title>
        <authorList>
            <person name="Hellsten U."/>
            <person name="Harland R.M."/>
            <person name="Gilchrist M.J."/>
            <person name="Hendrix D."/>
            <person name="Jurka J."/>
            <person name="Kapitonov V."/>
            <person name="Ovcharenko I."/>
            <person name="Putnam N.H."/>
            <person name="Shu S."/>
            <person name="Taher L."/>
            <person name="Blitz I.L."/>
            <person name="Blumberg B."/>
            <person name="Dichmann D.S."/>
            <person name="Dubchak I."/>
            <person name="Amaya E."/>
            <person name="Detter J.C."/>
            <person name="Fletcher R."/>
            <person name="Gerhard D.S."/>
            <person name="Goodstein D."/>
            <person name="Graves T."/>
            <person name="Grigoriev I.V."/>
            <person name="Grimwood J."/>
            <person name="Kawashima T."/>
            <person name="Lindquist E."/>
            <person name="Lucas S.M."/>
            <person name="Mead P.E."/>
            <person name="Mitros T."/>
            <person name="Ogino H."/>
            <person name="Ohta Y."/>
            <person name="Poliakov A.V."/>
            <person name="Pollet N."/>
            <person name="Robert J."/>
            <person name="Salamov A."/>
            <person name="Sater A.K."/>
            <person name="Schmutz J."/>
            <person name="Terry A."/>
            <person name="Vize P.D."/>
            <person name="Warren W.C."/>
            <person name="Wells D."/>
            <person name="Wills A."/>
            <person name="Wilson R.K."/>
            <person name="Zimmerman L.B."/>
            <person name="Zorn A.M."/>
            <person name="Grainger R."/>
            <person name="Grammer T."/>
            <person name="Khokha M.K."/>
            <person name="Richardson P.M."/>
            <person name="Rokhsar D.S."/>
        </authorList>
    </citation>
    <scope>NUCLEOTIDE SEQUENCE [LARGE SCALE GENOMIC DNA]</scope>
    <source>
        <strain evidence="7">Nigerian</strain>
    </source>
</reference>
<comment type="catalytic activity">
    <reaction evidence="4">
        <text>a uridine in tRNA = a pseudouridine in tRNA</text>
        <dbReference type="Rhea" id="RHEA:54572"/>
        <dbReference type="Rhea" id="RHEA-COMP:13339"/>
        <dbReference type="Rhea" id="RHEA-COMP:13934"/>
        <dbReference type="ChEBI" id="CHEBI:65314"/>
        <dbReference type="ChEBI" id="CHEBI:65315"/>
    </reaction>
</comment>
<keyword evidence="3 5" id="KW-0413">Isomerase</keyword>
<dbReference type="Proteomes" id="UP000008143">
    <property type="component" value="Chromosome 7"/>
</dbReference>
<evidence type="ECO:0000259" key="6">
    <source>
        <dbReference type="Pfam" id="PF01416"/>
    </source>
</evidence>
<dbReference type="InterPro" id="IPR001406">
    <property type="entry name" value="PsdUridine_synth_TruA"/>
</dbReference>
<evidence type="ECO:0000256" key="2">
    <source>
        <dbReference type="ARBA" id="ARBA00022694"/>
    </source>
</evidence>
<organism evidence="7">
    <name type="scientific">Xenopus tropicalis</name>
    <name type="common">Western clawed frog</name>
    <name type="synonym">Silurana tropicalis</name>
    <dbReference type="NCBI Taxonomy" id="8364"/>
    <lineage>
        <taxon>Eukaryota</taxon>
        <taxon>Metazoa</taxon>
        <taxon>Chordata</taxon>
        <taxon>Craniata</taxon>
        <taxon>Vertebrata</taxon>
        <taxon>Euteleostomi</taxon>
        <taxon>Amphibia</taxon>
        <taxon>Batrachia</taxon>
        <taxon>Anura</taxon>
        <taxon>Pipoidea</taxon>
        <taxon>Pipidae</taxon>
        <taxon>Xenopodinae</taxon>
        <taxon>Xenopus</taxon>
        <taxon>Silurana</taxon>
    </lineage>
</organism>
<proteinExistence type="inferred from homology"/>
<dbReference type="OMA" id="ADAFCHN"/>
<dbReference type="GeneTree" id="ENSGT00950000183160"/>
<dbReference type="Gene3D" id="3.30.70.660">
    <property type="entry name" value="Pseudouridine synthase I, catalytic domain, C-terminal subdomain"/>
    <property type="match status" value="1"/>
</dbReference>
<dbReference type="Bgee" id="ENSXETG00000011145">
    <property type="expression patterns" value="Expressed in 2-cell stage embryo and 11 other cell types or tissues"/>
</dbReference>
<dbReference type="HOGENOM" id="CLU_014673_3_1_1"/>
<comment type="similarity">
    <text evidence="1 5">Belongs to the tRNA pseudouridine synthase TruA family.</text>
</comment>
<dbReference type="Pfam" id="PF01416">
    <property type="entry name" value="PseudoU_synth_1"/>
    <property type="match status" value="2"/>
</dbReference>
<evidence type="ECO:0000256" key="1">
    <source>
        <dbReference type="ARBA" id="ARBA00009375"/>
    </source>
</evidence>
<keyword evidence="2 5" id="KW-0819">tRNA processing</keyword>
<dbReference type="HAMAP" id="MF_00171">
    <property type="entry name" value="TruA"/>
    <property type="match status" value="1"/>
</dbReference>
<feature type="domain" description="Pseudouridine synthase I TruA alpha/beta" evidence="6">
    <location>
        <begin position="213"/>
        <end position="331"/>
    </location>
</feature>
<dbReference type="eggNOG" id="KOG4393">
    <property type="taxonomic scope" value="Eukaryota"/>
</dbReference>
<keyword evidence="8" id="KW-1185">Reference proteome</keyword>
<evidence type="ECO:0000313" key="8">
    <source>
        <dbReference type="Proteomes" id="UP000008143"/>
    </source>
</evidence>
<sequence length="344" mass="38745">MSVSVRAFTSRFSLFVTSGPPLVLGWGSGVHYSGTLGLFLCVPYCWAWCERQIMHSCKARYLVFFQYYGTKYSGVMETPVTQSVLGVQNYLEMAAQKLRPVGTVKFFISSRTDSGVHAICNSAHVDIQRANGKPPFTEDILVQALNHHLQPEPIRLLKAVRVCDNFHARHKALSRTYVYRVAAGCSHSELPVFEENLCWAVPGSLNVAAIHEASEMLLGTHNFSAFRSANSENVFKSPIKTLQQADITPSSGILTHHWQYRNLQFWDFTFRARSFLYKQVRRMTGALVAVGQGRLTPLQIKEFLENQDPNCTLGNFVAPPHGLFLNNVEYDETELNNFSAEETQ</sequence>
<dbReference type="GO" id="GO:0031119">
    <property type="term" value="P:tRNA pseudouridine synthesis"/>
    <property type="evidence" value="ECO:0000318"/>
    <property type="project" value="GO_Central"/>
</dbReference>
<evidence type="ECO:0000256" key="3">
    <source>
        <dbReference type="ARBA" id="ARBA00023235"/>
    </source>
</evidence>
<dbReference type="InterPro" id="IPR020097">
    <property type="entry name" value="PsdUridine_synth_TruA_a/b_dom"/>
</dbReference>
<accession>F6R4M9</accession>
<dbReference type="GO" id="GO:0160147">
    <property type="term" value="F:tRNA pseudouridine(38-40) synthase activity"/>
    <property type="evidence" value="ECO:0007669"/>
    <property type="project" value="UniProtKB-EC"/>
</dbReference>
<dbReference type="RefSeq" id="XP_012822593.2">
    <property type="nucleotide sequence ID" value="XM_012967139.3"/>
</dbReference>
<dbReference type="InterPro" id="IPR020094">
    <property type="entry name" value="TruA/RsuA/RluB/E/F_N"/>
</dbReference>
<evidence type="ECO:0000313" key="7">
    <source>
        <dbReference type="Ensembl" id="ENSXETP00000024370"/>
    </source>
</evidence>
<dbReference type="InterPro" id="IPR020103">
    <property type="entry name" value="PsdUridine_synth_cat_dom_sf"/>
</dbReference>
<evidence type="ECO:0000256" key="4">
    <source>
        <dbReference type="ARBA" id="ARBA00036943"/>
    </source>
</evidence>
<reference evidence="7" key="2">
    <citation type="submission" date="2011-06" db="UniProtKB">
        <authorList>
            <consortium name="Ensembl"/>
        </authorList>
    </citation>
    <scope>IDENTIFICATION</scope>
</reference>
<protein>
    <recommendedName>
        <fullName evidence="5">tRNA pseudouridine synthase</fullName>
        <ecNumber evidence="5">5.4.99.12</ecNumber>
    </recommendedName>
</protein>
<dbReference type="EC" id="5.4.99.12" evidence="5"/>
<dbReference type="KEGG" id="xtr:100497905"/>
<dbReference type="GO" id="GO:0009982">
    <property type="term" value="F:pseudouridine synthase activity"/>
    <property type="evidence" value="ECO:0000318"/>
    <property type="project" value="GO_Central"/>
</dbReference>
<feature type="domain" description="Pseudouridine synthase I TruA alpha/beta" evidence="6">
    <location>
        <begin position="66"/>
        <end position="168"/>
    </location>
</feature>
<dbReference type="FunFam" id="3.30.70.580:FF:000011">
    <property type="entry name" value="tRNA pseudouridine synthase"/>
    <property type="match status" value="1"/>
</dbReference>
<name>F6R4M9_XENTR</name>
<dbReference type="CDD" id="cd02570">
    <property type="entry name" value="PseudoU_synth_EcTruA"/>
    <property type="match status" value="1"/>
</dbReference>
<comment type="catalytic activity">
    <reaction evidence="5">
        <text>uridine(38/39/40) in tRNA = pseudouridine(38/39/40) in tRNA</text>
        <dbReference type="Rhea" id="RHEA:22376"/>
        <dbReference type="Rhea" id="RHEA-COMP:10085"/>
        <dbReference type="Rhea" id="RHEA-COMP:10087"/>
        <dbReference type="ChEBI" id="CHEBI:65314"/>
        <dbReference type="ChEBI" id="CHEBI:65315"/>
        <dbReference type="EC" id="5.4.99.12"/>
    </reaction>
</comment>
<dbReference type="PANTHER" id="PTHR11142:SF0">
    <property type="entry name" value="TRNA PSEUDOURIDINE SYNTHASE-LIKE 1"/>
    <property type="match status" value="1"/>
</dbReference>